<evidence type="ECO:0000313" key="1">
    <source>
        <dbReference type="EMBL" id="MFC5906385.1"/>
    </source>
</evidence>
<dbReference type="Proteomes" id="UP001596174">
    <property type="component" value="Unassembled WGS sequence"/>
</dbReference>
<dbReference type="EMBL" id="JBHSQJ010000011">
    <property type="protein sequence ID" value="MFC5906385.1"/>
    <property type="molecule type" value="Genomic_DNA"/>
</dbReference>
<evidence type="ECO:0000313" key="2">
    <source>
        <dbReference type="Proteomes" id="UP001596174"/>
    </source>
</evidence>
<reference evidence="2" key="1">
    <citation type="journal article" date="2019" name="Int. J. Syst. Evol. Microbiol.">
        <title>The Global Catalogue of Microorganisms (GCM) 10K type strain sequencing project: providing services to taxonomists for standard genome sequencing and annotation.</title>
        <authorList>
            <consortium name="The Broad Institute Genomics Platform"/>
            <consortium name="The Broad Institute Genome Sequencing Center for Infectious Disease"/>
            <person name="Wu L."/>
            <person name="Ma J."/>
        </authorList>
    </citation>
    <scope>NUCLEOTIDE SEQUENCE [LARGE SCALE GENOMIC DNA]</scope>
    <source>
        <strain evidence="2">JCM 4816</strain>
    </source>
</reference>
<feature type="non-terminal residue" evidence="1">
    <location>
        <position position="98"/>
    </location>
</feature>
<sequence>MKKLLILGACLVLGMMTLVLPLGLASGSAATTNTADPTTLQLAGIPPVLGAAYQRAVDQVPSLRPGCRGMRWQILAALAQVESTQAAGHHIAPDGQIT</sequence>
<keyword evidence="2" id="KW-1185">Reference proteome</keyword>
<accession>A0ABW1FXC0</accession>
<protein>
    <submittedName>
        <fullName evidence="1">Uncharacterized protein</fullName>
    </submittedName>
</protein>
<proteinExistence type="predicted"/>
<name>A0ABW1FXC0_9ACTN</name>
<gene>
    <name evidence="1" type="ORF">ACFP3V_04020</name>
</gene>
<comment type="caution">
    <text evidence="1">The sequence shown here is derived from an EMBL/GenBank/DDBJ whole genome shotgun (WGS) entry which is preliminary data.</text>
</comment>
<organism evidence="1 2">
    <name type="scientific">Streptacidiphilus monticola</name>
    <dbReference type="NCBI Taxonomy" id="2161674"/>
    <lineage>
        <taxon>Bacteria</taxon>
        <taxon>Bacillati</taxon>
        <taxon>Actinomycetota</taxon>
        <taxon>Actinomycetes</taxon>
        <taxon>Kitasatosporales</taxon>
        <taxon>Streptomycetaceae</taxon>
        <taxon>Streptacidiphilus</taxon>
    </lineage>
</organism>